<dbReference type="EMBL" id="JARXRN010000003">
    <property type="protein sequence ID" value="MDH5828922.1"/>
    <property type="molecule type" value="Genomic_DNA"/>
</dbReference>
<protein>
    <submittedName>
        <fullName evidence="1">HEAT repeat domain-containing protein</fullName>
    </submittedName>
</protein>
<reference evidence="1 2" key="1">
    <citation type="submission" date="2023-04" db="EMBL/GenBank/DDBJ databases">
        <title>Luteimonas sp. M1R5S18.</title>
        <authorList>
            <person name="Sun J.-Q."/>
        </authorList>
    </citation>
    <scope>NUCLEOTIDE SEQUENCE [LARGE SCALE GENOMIC DNA]</scope>
    <source>
        <strain evidence="1 2">M1R5S18</strain>
    </source>
</reference>
<evidence type="ECO:0000313" key="2">
    <source>
        <dbReference type="Proteomes" id="UP001156831"/>
    </source>
</evidence>
<name>A0ABT6JE23_9GAMM</name>
<proteinExistence type="predicted"/>
<evidence type="ECO:0000313" key="1">
    <source>
        <dbReference type="EMBL" id="MDH5828922.1"/>
    </source>
</evidence>
<dbReference type="SUPFAM" id="SSF48371">
    <property type="entry name" value="ARM repeat"/>
    <property type="match status" value="1"/>
</dbReference>
<organism evidence="1 2">
    <name type="scientific">Luteimonas rhizosphaericola</name>
    <dbReference type="NCBI Taxonomy" id="3042024"/>
    <lineage>
        <taxon>Bacteria</taxon>
        <taxon>Pseudomonadati</taxon>
        <taxon>Pseudomonadota</taxon>
        <taxon>Gammaproteobacteria</taxon>
        <taxon>Lysobacterales</taxon>
        <taxon>Lysobacteraceae</taxon>
        <taxon>Luteimonas</taxon>
    </lineage>
</organism>
<gene>
    <name evidence="1" type="ORF">QFW80_00085</name>
</gene>
<dbReference type="Gene3D" id="1.25.10.10">
    <property type="entry name" value="Leucine-rich Repeat Variant"/>
    <property type="match status" value="1"/>
</dbReference>
<keyword evidence="2" id="KW-1185">Reference proteome</keyword>
<comment type="caution">
    <text evidence="1">The sequence shown here is derived from an EMBL/GenBank/DDBJ whole genome shotgun (WGS) entry which is preliminary data.</text>
</comment>
<accession>A0ABT6JE23</accession>
<dbReference type="InterPro" id="IPR016024">
    <property type="entry name" value="ARM-type_fold"/>
</dbReference>
<dbReference type="InterPro" id="IPR011989">
    <property type="entry name" value="ARM-like"/>
</dbReference>
<dbReference type="Pfam" id="PF13646">
    <property type="entry name" value="HEAT_2"/>
    <property type="match status" value="1"/>
</dbReference>
<dbReference type="RefSeq" id="WP_280598813.1">
    <property type="nucleotide sequence ID" value="NZ_JARXRN010000003.1"/>
</dbReference>
<sequence>MNKQSEPSHLPTLEAVITAFDDRRDWVVSTNGSKLRCEYGLLALVPLLVEALPKIRNATGRMHIMFDFIPLARRDTRVVEAARDRLQDRSKAVRMHACEVLAYSLRHDAVPSLEPLLHHPIAETRANAVAAIDAIQHQNHHFYLDREHKGTSFWVVNPQDDPAYKPRPWQIRQESQ</sequence>
<dbReference type="Proteomes" id="UP001156831">
    <property type="component" value="Unassembled WGS sequence"/>
</dbReference>